<gene>
    <name evidence="11" type="ORF">T265_07403</name>
</gene>
<evidence type="ECO:0000256" key="1">
    <source>
        <dbReference type="ARBA" id="ARBA00022723"/>
    </source>
</evidence>
<dbReference type="GO" id="GO:0043565">
    <property type="term" value="F:sequence-specific DNA binding"/>
    <property type="evidence" value="ECO:0007669"/>
    <property type="project" value="InterPro"/>
</dbReference>
<dbReference type="Gene3D" id="3.30.50.10">
    <property type="entry name" value="Erythroid Transcription Factor GATA-1, subunit A"/>
    <property type="match status" value="1"/>
</dbReference>
<feature type="region of interest" description="Disordered" evidence="9">
    <location>
        <begin position="106"/>
        <end position="172"/>
    </location>
</feature>
<dbReference type="GO" id="GO:0003700">
    <property type="term" value="F:DNA-binding transcription factor activity"/>
    <property type="evidence" value="ECO:0007669"/>
    <property type="project" value="InterPro"/>
</dbReference>
<dbReference type="PRINTS" id="PR00047">
    <property type="entry name" value="STROIDFINGER"/>
</dbReference>
<reference evidence="11 12" key="1">
    <citation type="submission" date="2013-11" db="EMBL/GenBank/DDBJ databases">
        <title>Opisthorchis viverrini - life in the bile duct.</title>
        <authorList>
            <person name="Young N.D."/>
            <person name="Nagarajan N."/>
            <person name="Lin S.J."/>
            <person name="Korhonen P.K."/>
            <person name="Jex A.R."/>
            <person name="Hall R.S."/>
            <person name="Safavi-Hemami H."/>
            <person name="Kaewkong W."/>
            <person name="Bertrand D."/>
            <person name="Gao S."/>
            <person name="Seet Q."/>
            <person name="Wongkham S."/>
            <person name="Teh B.T."/>
            <person name="Wongkham C."/>
            <person name="Intapan P.M."/>
            <person name="Maleewong W."/>
            <person name="Yang X."/>
            <person name="Hu M."/>
            <person name="Wang Z."/>
            <person name="Hofmann A."/>
            <person name="Sternberg P.W."/>
            <person name="Tan P."/>
            <person name="Wang J."/>
            <person name="Gasser R.B."/>
        </authorList>
    </citation>
    <scope>NUCLEOTIDE SEQUENCE [LARGE SCALE GENOMIC DNA]</scope>
</reference>
<keyword evidence="3" id="KW-0862">Zinc</keyword>
<evidence type="ECO:0000256" key="9">
    <source>
        <dbReference type="SAM" id="MobiDB-lite"/>
    </source>
</evidence>
<evidence type="ECO:0000313" key="11">
    <source>
        <dbReference type="EMBL" id="KER25066.1"/>
    </source>
</evidence>
<dbReference type="InterPro" id="IPR050274">
    <property type="entry name" value="Nuclear_hormone_rcpt_NR2"/>
</dbReference>
<dbReference type="AlphaFoldDB" id="A0A074ZCQ8"/>
<feature type="region of interest" description="Disordered" evidence="9">
    <location>
        <begin position="511"/>
        <end position="547"/>
    </location>
</feature>
<dbReference type="PANTHER" id="PTHR24083">
    <property type="entry name" value="NUCLEAR HORMONE RECEPTOR"/>
    <property type="match status" value="1"/>
</dbReference>
<evidence type="ECO:0000256" key="6">
    <source>
        <dbReference type="ARBA" id="ARBA00023163"/>
    </source>
</evidence>
<dbReference type="CTD" id="20321582"/>
<dbReference type="RefSeq" id="XP_009171177.1">
    <property type="nucleotide sequence ID" value="XM_009172913.1"/>
</dbReference>
<evidence type="ECO:0000259" key="10">
    <source>
        <dbReference type="PROSITE" id="PS51030"/>
    </source>
</evidence>
<dbReference type="PROSITE" id="PS51030">
    <property type="entry name" value="NUCLEAR_REC_DBD_2"/>
    <property type="match status" value="1"/>
</dbReference>
<dbReference type="GeneID" id="20321582"/>
<dbReference type="KEGG" id="ovi:T265_07403"/>
<feature type="compositionally biased region" description="Low complexity" evidence="9">
    <location>
        <begin position="513"/>
        <end position="532"/>
    </location>
</feature>
<dbReference type="SMART" id="SM00399">
    <property type="entry name" value="ZnF_C4"/>
    <property type="match status" value="1"/>
</dbReference>
<dbReference type="STRING" id="6198.A0A074ZCQ8"/>
<dbReference type="InterPro" id="IPR001628">
    <property type="entry name" value="Znf_hrmn_rcpt"/>
</dbReference>
<evidence type="ECO:0000256" key="5">
    <source>
        <dbReference type="ARBA" id="ARBA00023125"/>
    </source>
</evidence>
<keyword evidence="6" id="KW-0804">Transcription</keyword>
<protein>
    <recommendedName>
        <fullName evidence="10">Nuclear receptor domain-containing protein</fullName>
    </recommendedName>
</protein>
<evidence type="ECO:0000256" key="8">
    <source>
        <dbReference type="ARBA" id="ARBA00023242"/>
    </source>
</evidence>
<dbReference type="PROSITE" id="PS00031">
    <property type="entry name" value="NUCLEAR_REC_DBD_1"/>
    <property type="match status" value="1"/>
</dbReference>
<keyword evidence="7" id="KW-0675">Receptor</keyword>
<dbReference type="EMBL" id="KL596788">
    <property type="protein sequence ID" value="KER25066.1"/>
    <property type="molecule type" value="Genomic_DNA"/>
</dbReference>
<feature type="region of interest" description="Disordered" evidence="9">
    <location>
        <begin position="1"/>
        <end position="26"/>
    </location>
</feature>
<keyword evidence="2" id="KW-0863">Zinc-finger</keyword>
<feature type="compositionally biased region" description="Acidic residues" evidence="9">
    <location>
        <begin position="158"/>
        <end position="172"/>
    </location>
</feature>
<sequence>MYPIPGAHTPHYQHTPDYQQNSGPYHALLGTSSPTWRDRLPITQDPIVQYRELDLLTRQGVLPAAYNDETAKLPVSSNHGSQDQSARRHAPPLPARLMTIPDLDCASQLSSNHSPPKGSMCSTRSNFSIASDGETNSSDASKPQIKRDEDSGEHESAEETTSEEEGEEEAESEEVHLCQVCGDRSSGKHYGQFTCEGCKSFFKRSVRKSASYVCRSEGQCPVDAQRRNQCQACRMTRCLLAGMKKEGESGVCEMTCTSSWLNQNQALDNTPCSLATNEAPTLVESELMTPYFFPLESVQRARVSTMLQASFPQNYTTTHSSANQRSEFTAMRYDRNALYQASNLANRQQYSSTDYNALSSYTHATQETSINLDANRFSSAALAAAARRFASAAAFSTAVGQDTGYLIGHRTLPHTLETSTSRLPLPNSLVHMQPTVYHSEGNLNLSGISALTKVPPGGTQQAYPYPWDSRAPHVIYQGTTTSTRPYQLTPPSQIFWNPSVSCPDGSLTHNSCPKLKLPPGSPSPSTTTKQPSFGPDSSCPGQIPTTSETRRVYLGPLDVIREWLQRLQFPSGAEPQSNLAACERSALQALQPINRLIRRLYADRREWKRHCFAHWSQDDEEDGECDDVGLNEQWLLASSYEDQLPGTTCSSAVAQSPDTTQMISVELDELDRQKLARHGSVILSILAEIEVETRRSKVVCQEHRWTKGLEREFTDRVLSVVRTRPLPLDLPCLGLGNLAVSQPSCLLRMAWQLDTERVL</sequence>
<evidence type="ECO:0000256" key="7">
    <source>
        <dbReference type="ARBA" id="ARBA00023170"/>
    </source>
</evidence>
<evidence type="ECO:0000256" key="2">
    <source>
        <dbReference type="ARBA" id="ARBA00022771"/>
    </source>
</evidence>
<dbReference type="InterPro" id="IPR013088">
    <property type="entry name" value="Znf_NHR/GATA"/>
</dbReference>
<accession>A0A074ZCQ8</accession>
<proteinExistence type="predicted"/>
<keyword evidence="5" id="KW-0238">DNA-binding</keyword>
<feature type="compositionally biased region" description="Basic and acidic residues" evidence="9">
    <location>
        <begin position="145"/>
        <end position="157"/>
    </location>
</feature>
<dbReference type="SUPFAM" id="SSF57716">
    <property type="entry name" value="Glucocorticoid receptor-like (DNA-binding domain)"/>
    <property type="match status" value="1"/>
</dbReference>
<name>A0A074ZCQ8_OPIVI</name>
<dbReference type="Pfam" id="PF00105">
    <property type="entry name" value="zf-C4"/>
    <property type="match status" value="1"/>
</dbReference>
<keyword evidence="1" id="KW-0479">Metal-binding</keyword>
<keyword evidence="4" id="KW-0805">Transcription regulation</keyword>
<evidence type="ECO:0000313" key="12">
    <source>
        <dbReference type="Proteomes" id="UP000054324"/>
    </source>
</evidence>
<dbReference type="CDD" id="cd06916">
    <property type="entry name" value="NR_DBD_like"/>
    <property type="match status" value="1"/>
</dbReference>
<dbReference type="GO" id="GO:0008270">
    <property type="term" value="F:zinc ion binding"/>
    <property type="evidence" value="ECO:0007669"/>
    <property type="project" value="UniProtKB-KW"/>
</dbReference>
<keyword evidence="12" id="KW-1185">Reference proteome</keyword>
<organism evidence="11 12">
    <name type="scientific">Opisthorchis viverrini</name>
    <name type="common">Southeast Asian liver fluke</name>
    <dbReference type="NCBI Taxonomy" id="6198"/>
    <lineage>
        <taxon>Eukaryota</taxon>
        <taxon>Metazoa</taxon>
        <taxon>Spiralia</taxon>
        <taxon>Lophotrochozoa</taxon>
        <taxon>Platyhelminthes</taxon>
        <taxon>Trematoda</taxon>
        <taxon>Digenea</taxon>
        <taxon>Opisthorchiida</taxon>
        <taxon>Opisthorchiata</taxon>
        <taxon>Opisthorchiidae</taxon>
        <taxon>Opisthorchis</taxon>
    </lineage>
</organism>
<dbReference type="Proteomes" id="UP000054324">
    <property type="component" value="Unassembled WGS sequence"/>
</dbReference>
<feature type="domain" description="Nuclear receptor" evidence="10">
    <location>
        <begin position="175"/>
        <end position="250"/>
    </location>
</feature>
<keyword evidence="8" id="KW-0539">Nucleus</keyword>
<evidence type="ECO:0000256" key="3">
    <source>
        <dbReference type="ARBA" id="ARBA00022833"/>
    </source>
</evidence>
<dbReference type="OrthoDB" id="5771769at2759"/>
<evidence type="ECO:0000256" key="4">
    <source>
        <dbReference type="ARBA" id="ARBA00023015"/>
    </source>
</evidence>
<feature type="compositionally biased region" description="Polar residues" evidence="9">
    <location>
        <begin position="107"/>
        <end position="141"/>
    </location>
</feature>